<keyword evidence="2" id="KW-1185">Reference proteome</keyword>
<proteinExistence type="predicted"/>
<accession>Q8JKM5</accession>
<dbReference type="InterPro" id="IPR007703">
    <property type="entry name" value="PIF3"/>
</dbReference>
<name>Q8JKM5_9VIRU</name>
<dbReference type="EMBL" id="AF451898">
    <property type="protein sequence ID" value="AAN04382.1"/>
    <property type="molecule type" value="Genomic_DNA"/>
</dbReference>
<dbReference type="Proteomes" id="UP000232784">
    <property type="component" value="Segment"/>
</dbReference>
<evidence type="ECO:0000313" key="2">
    <source>
        <dbReference type="Proteomes" id="UP000232784"/>
    </source>
</evidence>
<evidence type="ECO:0000313" key="1">
    <source>
        <dbReference type="EMBL" id="AAN04382.1"/>
    </source>
</evidence>
<dbReference type="KEGG" id="vg:955133"/>
<organism evidence="1 2">
    <name type="scientific">Heliothis zea nudivirus 1</name>
    <dbReference type="NCBI Taxonomy" id="3116536"/>
    <lineage>
        <taxon>Viruses</taxon>
        <taxon>Viruses incertae sedis</taxon>
        <taxon>Naldaviricetes</taxon>
        <taxon>Lefavirales</taxon>
        <taxon>Nudiviridae</taxon>
        <taxon>Betanudivirus</taxon>
        <taxon>Betanudivirus hezeae</taxon>
    </lineage>
</organism>
<dbReference type="Pfam" id="PF05006">
    <property type="entry name" value="PIF3"/>
    <property type="match status" value="1"/>
</dbReference>
<sequence length="213" mass="24029">MQYLLPALLALVMCLVFYFQLGTVGCHSNTTKNNNKDNTNTTKNRATLKTGLEYGKRKSNCSVDKVYCFTDAQCLNSCMEKMNHLYDCINGICEISINRLKETAIVQGEPCNTEKGMFTFIMGDPAMGSYMRSCKSVDLGIAISNTENLMCKGDPSAVINYHSAYPIMDDCTDCKQPIVIPATYNKRRHKECNNPFYRMVEHETKLYEEQGLA</sequence>
<protein>
    <submittedName>
        <fullName evidence="1">Uncharacterized protein orf88</fullName>
    </submittedName>
</protein>
<gene>
    <name evidence="1" type="primary">orf88</name>
</gene>
<reference evidence="1 2" key="1">
    <citation type="journal article" date="2002" name="J. Virol.">
        <title>Analysis of the complete genome sequence of the Hz-1 virus suggests that it is related to members of the Baculoviridae.</title>
        <authorList>
            <person name="Cheng C.H."/>
            <person name="Liu S.M."/>
            <person name="Chow T.Y."/>
            <person name="Hsiao Y.Y."/>
            <person name="Wang D.P."/>
            <person name="Huang J.J."/>
            <person name="Chen H.H."/>
        </authorList>
    </citation>
    <scope>NUCLEOTIDE SEQUENCE [LARGE SCALE GENOMIC DNA]</scope>
</reference>